<dbReference type="FunFam" id="3.40.50.720:FF:000084">
    <property type="entry name" value="Short-chain dehydrogenase reductase"/>
    <property type="match status" value="1"/>
</dbReference>
<gene>
    <name evidence="6" type="ORF">CHGG_09250</name>
</gene>
<dbReference type="InterPro" id="IPR036291">
    <property type="entry name" value="NAD(P)-bd_dom_sf"/>
</dbReference>
<dbReference type="HOGENOM" id="CLU_010194_4_0_1"/>
<feature type="compositionally biased region" description="Polar residues" evidence="4">
    <location>
        <begin position="34"/>
        <end position="47"/>
    </location>
</feature>
<evidence type="ECO:0000256" key="2">
    <source>
        <dbReference type="ARBA" id="ARBA00022857"/>
    </source>
</evidence>
<evidence type="ECO:0000256" key="4">
    <source>
        <dbReference type="SAM" id="MobiDB-lite"/>
    </source>
</evidence>
<evidence type="ECO:0000313" key="7">
    <source>
        <dbReference type="Proteomes" id="UP000001056"/>
    </source>
</evidence>
<dbReference type="OMA" id="YIGNHAT"/>
<evidence type="ECO:0000313" key="6">
    <source>
        <dbReference type="EMBL" id="EAQ85236.1"/>
    </source>
</evidence>
<dbReference type="InParanoid" id="Q2GS04"/>
<dbReference type="eggNOG" id="KOG0725">
    <property type="taxonomic scope" value="Eukaryota"/>
</dbReference>
<dbReference type="InterPro" id="IPR020904">
    <property type="entry name" value="Sc_DH/Rdtase_CS"/>
</dbReference>
<comment type="similarity">
    <text evidence="1">Belongs to the short-chain dehydrogenases/reductases (SDR) family.</text>
</comment>
<keyword evidence="3" id="KW-0560">Oxidoreductase</keyword>
<feature type="region of interest" description="Disordered" evidence="4">
    <location>
        <begin position="21"/>
        <end position="51"/>
    </location>
</feature>
<dbReference type="PROSITE" id="PS00061">
    <property type="entry name" value="ADH_SHORT"/>
    <property type="match status" value="1"/>
</dbReference>
<dbReference type="GO" id="GO:0016614">
    <property type="term" value="F:oxidoreductase activity, acting on CH-OH group of donors"/>
    <property type="evidence" value="ECO:0007669"/>
    <property type="project" value="UniProtKB-ARBA"/>
</dbReference>
<dbReference type="GeneID" id="4395586"/>
<evidence type="ECO:0000256" key="1">
    <source>
        <dbReference type="ARBA" id="ARBA00006484"/>
    </source>
</evidence>
<dbReference type="VEuPathDB" id="FungiDB:CHGG_09250"/>
<dbReference type="PANTHER" id="PTHR48107">
    <property type="entry name" value="NADPH-DEPENDENT ALDEHYDE REDUCTASE-LIKE PROTEIN, CHLOROPLASTIC-RELATED"/>
    <property type="match status" value="1"/>
</dbReference>
<dbReference type="AlphaFoldDB" id="Q2GS04"/>
<dbReference type="OrthoDB" id="47007at2759"/>
<dbReference type="PRINTS" id="PR00081">
    <property type="entry name" value="GDHRDH"/>
</dbReference>
<proteinExistence type="inferred from homology"/>
<sequence>MKAFLSALVSASFLAGAVSAQARNSKNPHPAHTQVDTLTRSDNTVSHAPSLIDPRTLYPQRVILPDQGFPGLHRNWDPPIDSGEQSYIGTGRLKGRKALITGGDSGIGRAVAIAYAREGADVTINYLPEEQPDADEVAALVEAEGVRFFAMPGDLRNETFCTSLVHRAHEAMGGLDILVSNAGYFVQHFNISTLSTAQILQTFEVNVFASFYLVRAAAPLLPPGSSIIFTSSGMARRPHGAAVDYAATKAALVSMAQTLGLQLGPQGIRVNAVAPGLTATNFLTSHGLTTENADTVAAQLPLGRIAQPAEIAPVYVMIAEGSSSQSIASAYGVNGGNLSF</sequence>
<feature type="chain" id="PRO_5004208549" evidence="5">
    <location>
        <begin position="21"/>
        <end position="340"/>
    </location>
</feature>
<feature type="signal peptide" evidence="5">
    <location>
        <begin position="1"/>
        <end position="20"/>
    </location>
</feature>
<keyword evidence="2" id="KW-0521">NADP</keyword>
<dbReference type="EMBL" id="CH408034">
    <property type="protein sequence ID" value="EAQ85236.1"/>
    <property type="molecule type" value="Genomic_DNA"/>
</dbReference>
<dbReference type="InterPro" id="IPR002347">
    <property type="entry name" value="SDR_fam"/>
</dbReference>
<accession>Q2GS04</accession>
<evidence type="ECO:0000256" key="5">
    <source>
        <dbReference type="SAM" id="SignalP"/>
    </source>
</evidence>
<keyword evidence="5" id="KW-0732">Signal</keyword>
<dbReference type="PANTHER" id="PTHR48107:SF16">
    <property type="entry name" value="NADPH-DEPENDENT ALDEHYDE REDUCTASE 1, CHLOROPLASTIC"/>
    <property type="match status" value="1"/>
</dbReference>
<dbReference type="RefSeq" id="XP_001227177.1">
    <property type="nucleotide sequence ID" value="XM_001227176.1"/>
</dbReference>
<protein>
    <submittedName>
        <fullName evidence="6">Uncharacterized protein</fullName>
    </submittedName>
</protein>
<dbReference type="Proteomes" id="UP000001056">
    <property type="component" value="Unassembled WGS sequence"/>
</dbReference>
<dbReference type="PRINTS" id="PR00080">
    <property type="entry name" value="SDRFAMILY"/>
</dbReference>
<dbReference type="Gene3D" id="3.40.50.720">
    <property type="entry name" value="NAD(P)-binding Rossmann-like Domain"/>
    <property type="match status" value="1"/>
</dbReference>
<keyword evidence="7" id="KW-1185">Reference proteome</keyword>
<reference evidence="7" key="1">
    <citation type="journal article" date="2015" name="Genome Announc.">
        <title>Draft genome sequence of the cellulolytic fungus Chaetomium globosum.</title>
        <authorList>
            <person name="Cuomo C.A."/>
            <person name="Untereiner W.A."/>
            <person name="Ma L.-J."/>
            <person name="Grabherr M."/>
            <person name="Birren B.W."/>
        </authorList>
    </citation>
    <scope>NUCLEOTIDE SEQUENCE [LARGE SCALE GENOMIC DNA]</scope>
    <source>
        <strain evidence="7">ATCC 6205 / CBS 148.51 / DSM 1962 / NBRC 6347 / NRRL 1970</strain>
    </source>
</reference>
<evidence type="ECO:0000256" key="3">
    <source>
        <dbReference type="ARBA" id="ARBA00023002"/>
    </source>
</evidence>
<dbReference type="SUPFAM" id="SSF51735">
    <property type="entry name" value="NAD(P)-binding Rossmann-fold domains"/>
    <property type="match status" value="1"/>
</dbReference>
<name>Q2GS04_CHAGB</name>
<dbReference type="Pfam" id="PF13561">
    <property type="entry name" value="adh_short_C2"/>
    <property type="match status" value="1"/>
</dbReference>
<organism evidence="6 7">
    <name type="scientific">Chaetomium globosum (strain ATCC 6205 / CBS 148.51 / DSM 1962 / NBRC 6347 / NRRL 1970)</name>
    <name type="common">Soil fungus</name>
    <dbReference type="NCBI Taxonomy" id="306901"/>
    <lineage>
        <taxon>Eukaryota</taxon>
        <taxon>Fungi</taxon>
        <taxon>Dikarya</taxon>
        <taxon>Ascomycota</taxon>
        <taxon>Pezizomycotina</taxon>
        <taxon>Sordariomycetes</taxon>
        <taxon>Sordariomycetidae</taxon>
        <taxon>Sordariales</taxon>
        <taxon>Chaetomiaceae</taxon>
        <taxon>Chaetomium</taxon>
    </lineage>
</organism>